<organism evidence="1 2">
    <name type="scientific">Vaccinium darrowii</name>
    <dbReference type="NCBI Taxonomy" id="229202"/>
    <lineage>
        <taxon>Eukaryota</taxon>
        <taxon>Viridiplantae</taxon>
        <taxon>Streptophyta</taxon>
        <taxon>Embryophyta</taxon>
        <taxon>Tracheophyta</taxon>
        <taxon>Spermatophyta</taxon>
        <taxon>Magnoliopsida</taxon>
        <taxon>eudicotyledons</taxon>
        <taxon>Gunneridae</taxon>
        <taxon>Pentapetalae</taxon>
        <taxon>asterids</taxon>
        <taxon>Ericales</taxon>
        <taxon>Ericaceae</taxon>
        <taxon>Vaccinioideae</taxon>
        <taxon>Vaccinieae</taxon>
        <taxon>Vaccinium</taxon>
    </lineage>
</organism>
<comment type="caution">
    <text evidence="1">The sequence shown here is derived from an EMBL/GenBank/DDBJ whole genome shotgun (WGS) entry which is preliminary data.</text>
</comment>
<protein>
    <submittedName>
        <fullName evidence="1">Uncharacterized protein</fullName>
    </submittedName>
</protein>
<sequence length="174" mass="19142">MGNFISCALAPPPPKHPATRSATRVIYPTGEIKQFYEPTNAAEIMMEAPNYFLVDAKSLQIGRRFSALGADQDLEFSAAYVMFPMKRLNSIVTTADMGTLFLTANSAARRVSGGGNVRVLPEPPREVKEEVAVVPKLNLDDVEEFSALEVKHRLSMCRSKKPLLETIAEEPICS</sequence>
<dbReference type="EMBL" id="CM037155">
    <property type="protein sequence ID" value="KAH7845676.1"/>
    <property type="molecule type" value="Genomic_DNA"/>
</dbReference>
<proteinExistence type="predicted"/>
<keyword evidence="2" id="KW-1185">Reference proteome</keyword>
<name>A0ACB7XX59_9ERIC</name>
<evidence type="ECO:0000313" key="1">
    <source>
        <dbReference type="EMBL" id="KAH7845676.1"/>
    </source>
</evidence>
<dbReference type="Proteomes" id="UP000828048">
    <property type="component" value="Chromosome 5"/>
</dbReference>
<evidence type="ECO:0000313" key="2">
    <source>
        <dbReference type="Proteomes" id="UP000828048"/>
    </source>
</evidence>
<accession>A0ACB7XX59</accession>
<reference evidence="1 2" key="1">
    <citation type="journal article" date="2021" name="Hortic Res">
        <title>High-quality reference genome and annotation aids understanding of berry development for evergreen blueberry (Vaccinium darrowii).</title>
        <authorList>
            <person name="Yu J."/>
            <person name="Hulse-Kemp A.M."/>
            <person name="Babiker E."/>
            <person name="Staton M."/>
        </authorList>
    </citation>
    <scope>NUCLEOTIDE SEQUENCE [LARGE SCALE GENOMIC DNA]</scope>
    <source>
        <strain evidence="2">cv. NJ 8807/NJ 8810</strain>
        <tissue evidence="1">Young leaf</tissue>
    </source>
</reference>
<gene>
    <name evidence="1" type="ORF">Vadar_004751</name>
</gene>